<evidence type="ECO:0000256" key="1">
    <source>
        <dbReference type="ARBA" id="ARBA00008072"/>
    </source>
</evidence>
<dbReference type="STRING" id="1182545.A0A072PMI0"/>
<proteinExistence type="inferred from homology"/>
<dbReference type="GeneID" id="25277059"/>
<dbReference type="SUPFAM" id="SSF50129">
    <property type="entry name" value="GroES-like"/>
    <property type="match status" value="1"/>
</dbReference>
<keyword evidence="2" id="KW-0560">Oxidoreductase</keyword>
<sequence>MKALVLDAEHRTAQVKTIPKPVPQRNEVLELLNPLVRLSQTAGAFEPGARVGRFLQGASSVSDRPGAFAEYLVCPRDLVWKVPEHVGLETAAAVNFCSLTAAQALFYGLGTRAPFHRDEQNEQGLAQTAQAAPKNISVFVYGASTSVGLYAAQLVRRAAEASWDKVRLIGSASRKHFEMLKAEPYSYDDLVDYRTRTSLSRFEN</sequence>
<reference evidence="3 4" key="1">
    <citation type="submission" date="2013-03" db="EMBL/GenBank/DDBJ databases">
        <title>The Genome Sequence of Exophiala aquamarina CBS 119918.</title>
        <authorList>
            <consortium name="The Broad Institute Genomics Platform"/>
            <person name="Cuomo C."/>
            <person name="de Hoog S."/>
            <person name="Gorbushina A."/>
            <person name="Walker B."/>
            <person name="Young S.K."/>
            <person name="Zeng Q."/>
            <person name="Gargeya S."/>
            <person name="Fitzgerald M."/>
            <person name="Haas B."/>
            <person name="Abouelleil A."/>
            <person name="Allen A.W."/>
            <person name="Alvarado L."/>
            <person name="Arachchi H.M."/>
            <person name="Berlin A.M."/>
            <person name="Chapman S.B."/>
            <person name="Gainer-Dewar J."/>
            <person name="Goldberg J."/>
            <person name="Griggs A."/>
            <person name="Gujja S."/>
            <person name="Hansen M."/>
            <person name="Howarth C."/>
            <person name="Imamovic A."/>
            <person name="Ireland A."/>
            <person name="Larimer J."/>
            <person name="McCowan C."/>
            <person name="Murphy C."/>
            <person name="Pearson M."/>
            <person name="Poon T.W."/>
            <person name="Priest M."/>
            <person name="Roberts A."/>
            <person name="Saif S."/>
            <person name="Shea T."/>
            <person name="Sisk P."/>
            <person name="Sykes S."/>
            <person name="Wortman J."/>
            <person name="Nusbaum C."/>
            <person name="Birren B."/>
        </authorList>
    </citation>
    <scope>NUCLEOTIDE SEQUENCE [LARGE SCALE GENOMIC DNA]</scope>
    <source>
        <strain evidence="3 4">CBS 119918</strain>
    </source>
</reference>
<dbReference type="PANTHER" id="PTHR45348:SF7">
    <property type="entry name" value="ZINC BINDING OXIDOREDUCTASE, PUTATIVE-RELATED"/>
    <property type="match status" value="1"/>
</dbReference>
<gene>
    <name evidence="3" type="ORF">A1O9_02114</name>
</gene>
<organism evidence="3 4">
    <name type="scientific">Exophiala aquamarina CBS 119918</name>
    <dbReference type="NCBI Taxonomy" id="1182545"/>
    <lineage>
        <taxon>Eukaryota</taxon>
        <taxon>Fungi</taxon>
        <taxon>Dikarya</taxon>
        <taxon>Ascomycota</taxon>
        <taxon>Pezizomycotina</taxon>
        <taxon>Eurotiomycetes</taxon>
        <taxon>Chaetothyriomycetidae</taxon>
        <taxon>Chaetothyriales</taxon>
        <taxon>Herpotrichiellaceae</taxon>
        <taxon>Exophiala</taxon>
    </lineage>
</organism>
<dbReference type="RefSeq" id="XP_013263143.1">
    <property type="nucleotide sequence ID" value="XM_013407689.1"/>
</dbReference>
<protein>
    <recommendedName>
        <fullName evidence="5">Enoyl reductase (ER) domain-containing protein</fullName>
    </recommendedName>
</protein>
<dbReference type="EMBL" id="AMGV01000002">
    <property type="protein sequence ID" value="KEF60553.1"/>
    <property type="molecule type" value="Genomic_DNA"/>
</dbReference>
<name>A0A072PMI0_9EURO</name>
<dbReference type="InterPro" id="IPR047122">
    <property type="entry name" value="Trans-enoyl_RdTase-like"/>
</dbReference>
<dbReference type="InterPro" id="IPR011032">
    <property type="entry name" value="GroES-like_sf"/>
</dbReference>
<dbReference type="HOGENOM" id="CLU_1343244_0_0_1"/>
<dbReference type="GO" id="GO:0016651">
    <property type="term" value="F:oxidoreductase activity, acting on NAD(P)H"/>
    <property type="evidence" value="ECO:0007669"/>
    <property type="project" value="InterPro"/>
</dbReference>
<dbReference type="OrthoDB" id="4479697at2759"/>
<comment type="caution">
    <text evidence="3">The sequence shown here is derived from an EMBL/GenBank/DDBJ whole genome shotgun (WGS) entry which is preliminary data.</text>
</comment>
<comment type="similarity">
    <text evidence="1">Belongs to the zinc-containing alcohol dehydrogenase family.</text>
</comment>
<keyword evidence="4" id="KW-1185">Reference proteome</keyword>
<dbReference type="AlphaFoldDB" id="A0A072PMI0"/>
<evidence type="ECO:0000313" key="3">
    <source>
        <dbReference type="EMBL" id="KEF60553.1"/>
    </source>
</evidence>
<dbReference type="Gene3D" id="3.90.180.10">
    <property type="entry name" value="Medium-chain alcohol dehydrogenases, catalytic domain"/>
    <property type="match status" value="1"/>
</dbReference>
<dbReference type="Gene3D" id="3.40.50.720">
    <property type="entry name" value="NAD(P)-binding Rossmann-like Domain"/>
    <property type="match status" value="1"/>
</dbReference>
<evidence type="ECO:0000256" key="2">
    <source>
        <dbReference type="ARBA" id="ARBA00023002"/>
    </source>
</evidence>
<dbReference type="Proteomes" id="UP000027920">
    <property type="component" value="Unassembled WGS sequence"/>
</dbReference>
<evidence type="ECO:0008006" key="5">
    <source>
        <dbReference type="Google" id="ProtNLM"/>
    </source>
</evidence>
<evidence type="ECO:0000313" key="4">
    <source>
        <dbReference type="Proteomes" id="UP000027920"/>
    </source>
</evidence>
<dbReference type="PANTHER" id="PTHR45348">
    <property type="entry name" value="HYPOTHETICAL OXIDOREDUCTASE (EUROFUNG)"/>
    <property type="match status" value="1"/>
</dbReference>
<accession>A0A072PMI0</accession>
<dbReference type="VEuPathDB" id="FungiDB:A1O9_02114"/>